<keyword evidence="13" id="KW-1185">Reference proteome</keyword>
<proteinExistence type="inferred from homology"/>
<evidence type="ECO:0000256" key="6">
    <source>
        <dbReference type="ARBA" id="ARBA00023002"/>
    </source>
</evidence>
<feature type="transmembrane region" description="Helical" evidence="10">
    <location>
        <begin position="59"/>
        <end position="82"/>
    </location>
</feature>
<gene>
    <name evidence="12" type="ORF">ACFQ07_24695</name>
</gene>
<sequence length="153" mass="17277">MTEAPVLDPPRRQARPDIDPEPKGRFELFLLGFFIVVPFLALLAAVPFAWGWGLGWTDVAIFAVMYVVSGAGVTVGFHRYFTHGSFKAKRPLRIALAIAGSLSLEMSVIDWVATHRRHHKYSDQEGDPHSPWRFGGDWRALTKGFFWAHTGWL</sequence>
<name>A0ABW3CLR4_9ACTN</name>
<dbReference type="InterPro" id="IPR005804">
    <property type="entry name" value="FA_desaturase_dom"/>
</dbReference>
<reference evidence="13" key="1">
    <citation type="journal article" date="2019" name="Int. J. Syst. Evol. Microbiol.">
        <title>The Global Catalogue of Microorganisms (GCM) 10K type strain sequencing project: providing services to taxonomists for standard genome sequencing and annotation.</title>
        <authorList>
            <consortium name="The Broad Institute Genomics Platform"/>
            <consortium name="The Broad Institute Genome Sequencing Center for Infectious Disease"/>
            <person name="Wu L."/>
            <person name="Ma J."/>
        </authorList>
    </citation>
    <scope>NUCLEOTIDE SEQUENCE [LARGE SCALE GENOMIC DNA]</scope>
    <source>
        <strain evidence="13">JCM 31696</strain>
    </source>
</reference>
<evidence type="ECO:0000256" key="2">
    <source>
        <dbReference type="ARBA" id="ARBA00008749"/>
    </source>
</evidence>
<evidence type="ECO:0000259" key="11">
    <source>
        <dbReference type="Pfam" id="PF00487"/>
    </source>
</evidence>
<evidence type="ECO:0000256" key="4">
    <source>
        <dbReference type="ARBA" id="ARBA00022832"/>
    </source>
</evidence>
<dbReference type="EMBL" id="JBHTIR010003602">
    <property type="protein sequence ID" value="MFD0855464.1"/>
    <property type="molecule type" value="Genomic_DNA"/>
</dbReference>
<evidence type="ECO:0000256" key="3">
    <source>
        <dbReference type="ARBA" id="ARBA00022692"/>
    </source>
</evidence>
<evidence type="ECO:0000256" key="10">
    <source>
        <dbReference type="SAM" id="Phobius"/>
    </source>
</evidence>
<evidence type="ECO:0000313" key="12">
    <source>
        <dbReference type="EMBL" id="MFD0855464.1"/>
    </source>
</evidence>
<keyword evidence="7" id="KW-0408">Iron</keyword>
<keyword evidence="4" id="KW-0276">Fatty acid metabolism</keyword>
<evidence type="ECO:0000256" key="7">
    <source>
        <dbReference type="ARBA" id="ARBA00023004"/>
    </source>
</evidence>
<comment type="similarity">
    <text evidence="2">Belongs to the fatty acid desaturase type 2 family.</text>
</comment>
<feature type="domain" description="Fatty acid desaturase" evidence="11">
    <location>
        <begin position="56"/>
        <end position="141"/>
    </location>
</feature>
<keyword evidence="9 10" id="KW-0472">Membrane</keyword>
<feature type="non-terminal residue" evidence="12">
    <location>
        <position position="153"/>
    </location>
</feature>
<evidence type="ECO:0000256" key="9">
    <source>
        <dbReference type="ARBA" id="ARBA00023136"/>
    </source>
</evidence>
<organism evidence="12 13">
    <name type="scientific">Actinomadura adrarensis</name>
    <dbReference type="NCBI Taxonomy" id="1819600"/>
    <lineage>
        <taxon>Bacteria</taxon>
        <taxon>Bacillati</taxon>
        <taxon>Actinomycetota</taxon>
        <taxon>Actinomycetes</taxon>
        <taxon>Streptosporangiales</taxon>
        <taxon>Thermomonosporaceae</taxon>
        <taxon>Actinomadura</taxon>
    </lineage>
</organism>
<evidence type="ECO:0000313" key="13">
    <source>
        <dbReference type="Proteomes" id="UP001597083"/>
    </source>
</evidence>
<evidence type="ECO:0000256" key="8">
    <source>
        <dbReference type="ARBA" id="ARBA00023098"/>
    </source>
</evidence>
<dbReference type="PANTHER" id="PTHR11351:SF3">
    <property type="entry name" value="BLL4393 PROTEIN"/>
    <property type="match status" value="1"/>
</dbReference>
<protein>
    <submittedName>
        <fullName evidence="12">Fatty acid desaturase</fullName>
        <ecNumber evidence="12">1.14.19.-</ecNumber>
    </submittedName>
</protein>
<keyword evidence="6 12" id="KW-0560">Oxidoreductase</keyword>
<dbReference type="PANTHER" id="PTHR11351">
    <property type="entry name" value="ACYL-COA DESATURASE"/>
    <property type="match status" value="1"/>
</dbReference>
<accession>A0ABW3CLR4</accession>
<keyword evidence="5 10" id="KW-1133">Transmembrane helix</keyword>
<dbReference type="EC" id="1.14.19.-" evidence="12"/>
<comment type="subcellular location">
    <subcellularLocation>
        <location evidence="1">Membrane</location>
        <topology evidence="1">Multi-pass membrane protein</topology>
    </subcellularLocation>
</comment>
<dbReference type="GO" id="GO:0016491">
    <property type="term" value="F:oxidoreductase activity"/>
    <property type="evidence" value="ECO:0007669"/>
    <property type="project" value="UniProtKB-KW"/>
</dbReference>
<dbReference type="Proteomes" id="UP001597083">
    <property type="component" value="Unassembled WGS sequence"/>
</dbReference>
<feature type="transmembrane region" description="Helical" evidence="10">
    <location>
        <begin position="94"/>
        <end position="113"/>
    </location>
</feature>
<keyword evidence="3 10" id="KW-0812">Transmembrane</keyword>
<dbReference type="InterPro" id="IPR015876">
    <property type="entry name" value="Acyl-CoA_DS"/>
</dbReference>
<keyword evidence="8" id="KW-0443">Lipid metabolism</keyword>
<evidence type="ECO:0000256" key="1">
    <source>
        <dbReference type="ARBA" id="ARBA00004141"/>
    </source>
</evidence>
<dbReference type="Pfam" id="PF00487">
    <property type="entry name" value="FA_desaturase"/>
    <property type="match status" value="1"/>
</dbReference>
<dbReference type="CDD" id="cd03505">
    <property type="entry name" value="Delta9-FADS-like"/>
    <property type="match status" value="1"/>
</dbReference>
<feature type="transmembrane region" description="Helical" evidence="10">
    <location>
        <begin position="28"/>
        <end position="53"/>
    </location>
</feature>
<dbReference type="PRINTS" id="PR00075">
    <property type="entry name" value="FACDDSATRASE"/>
</dbReference>
<comment type="caution">
    <text evidence="12">The sequence shown here is derived from an EMBL/GenBank/DDBJ whole genome shotgun (WGS) entry which is preliminary data.</text>
</comment>
<evidence type="ECO:0000256" key="5">
    <source>
        <dbReference type="ARBA" id="ARBA00022989"/>
    </source>
</evidence>